<dbReference type="Proteomes" id="UP000823635">
    <property type="component" value="Unassembled WGS sequence"/>
</dbReference>
<dbReference type="PROSITE" id="PS51257">
    <property type="entry name" value="PROKAR_LIPOPROTEIN"/>
    <property type="match status" value="1"/>
</dbReference>
<dbReference type="Pfam" id="PF16287">
    <property type="entry name" value="DUF4933"/>
    <property type="match status" value="1"/>
</dbReference>
<proteinExistence type="predicted"/>
<reference evidence="2" key="2">
    <citation type="journal article" date="2021" name="PeerJ">
        <title>Extensive microbial diversity within the chicken gut microbiome revealed by metagenomics and culture.</title>
        <authorList>
            <person name="Gilroy R."/>
            <person name="Ravi A."/>
            <person name="Getino M."/>
            <person name="Pursley I."/>
            <person name="Horton D.L."/>
            <person name="Alikhan N.F."/>
            <person name="Baker D."/>
            <person name="Gharbi K."/>
            <person name="Hall N."/>
            <person name="Watson M."/>
            <person name="Adriaenssens E.M."/>
            <person name="Foster-Nyarko E."/>
            <person name="Jarju S."/>
            <person name="Secka A."/>
            <person name="Antonio M."/>
            <person name="Oren A."/>
            <person name="Chaudhuri R.R."/>
            <person name="La Ragione R."/>
            <person name="Hildebrand F."/>
            <person name="Pallen M.J."/>
        </authorList>
    </citation>
    <scope>NUCLEOTIDE SEQUENCE</scope>
    <source>
        <strain evidence="2">15467</strain>
    </source>
</reference>
<dbReference type="EMBL" id="JADINB010000036">
    <property type="protein sequence ID" value="MBO8428619.1"/>
    <property type="molecule type" value="Genomic_DNA"/>
</dbReference>
<gene>
    <name evidence="2" type="ORF">IAC68_01630</name>
</gene>
<feature type="chain" id="PRO_5039218771" evidence="1">
    <location>
        <begin position="20"/>
        <end position="388"/>
    </location>
</feature>
<organism evidence="2 3">
    <name type="scientific">Candidatus Egerieousia excrementavium</name>
    <dbReference type="NCBI Taxonomy" id="2840778"/>
    <lineage>
        <taxon>Bacteria</taxon>
        <taxon>Pseudomonadati</taxon>
        <taxon>Bacteroidota</taxon>
        <taxon>Bacteroidia</taxon>
        <taxon>Bacteroidales</taxon>
        <taxon>Candidatus Egerieousia</taxon>
    </lineage>
</organism>
<accession>A0A9D9DJ75</accession>
<evidence type="ECO:0000313" key="2">
    <source>
        <dbReference type="EMBL" id="MBO8428619.1"/>
    </source>
</evidence>
<dbReference type="AlphaFoldDB" id="A0A9D9DJ75"/>
<name>A0A9D9DJ75_9BACT</name>
<feature type="signal peptide" evidence="1">
    <location>
        <begin position="1"/>
        <end position="19"/>
    </location>
</feature>
<evidence type="ECO:0000256" key="1">
    <source>
        <dbReference type="SAM" id="SignalP"/>
    </source>
</evidence>
<sequence>MKLYIVAFLLLLLSGCSGKNETAFFPVIDIEAAAGNCKEVMLSRYCSKIEYLPLGSENEFPVGERFFLFPQADGFYIGESSNSKCAYFGTDGKLKNTIGSRGRAKGEYISILHAGADRYGNMVISDFDKLTLYDKNGELKGILDLGLVRSKTEENIQLYDFLPIGDYYAFYGMNPATSNAQTVFVDTLGNVVMVYNPYPDEKGTAYVPMSGKRNTASAYLYKDSLVVADSYSDTLFRFDPQLNRIPAFAVHYGKYKMKSGAERDGSITVNARNSMETESFVLLSLISWADLPFMAPDNRVTSLVYDKATGQATILPYSEAMEQYCFTNDIDGGAPFAPDAVYGDKIYQVIDAIHFIELSKEYGSPEMKEIAKGLDENSNPVLVVATLK</sequence>
<comment type="caution">
    <text evidence="2">The sequence shown here is derived from an EMBL/GenBank/DDBJ whole genome shotgun (WGS) entry which is preliminary data.</text>
</comment>
<keyword evidence="1" id="KW-0732">Signal</keyword>
<evidence type="ECO:0000313" key="3">
    <source>
        <dbReference type="Proteomes" id="UP000823635"/>
    </source>
</evidence>
<dbReference type="InterPro" id="IPR032559">
    <property type="entry name" value="DUF4933"/>
</dbReference>
<protein>
    <submittedName>
        <fullName evidence="2">6-bladed beta-propeller</fullName>
    </submittedName>
</protein>
<reference evidence="2" key="1">
    <citation type="submission" date="2020-10" db="EMBL/GenBank/DDBJ databases">
        <authorList>
            <person name="Gilroy R."/>
        </authorList>
    </citation>
    <scope>NUCLEOTIDE SEQUENCE</scope>
    <source>
        <strain evidence="2">15467</strain>
    </source>
</reference>